<proteinExistence type="predicted"/>
<reference evidence="3" key="1">
    <citation type="submission" date="2016-11" db="UniProtKB">
        <authorList>
            <consortium name="WormBaseParasite"/>
        </authorList>
    </citation>
    <scope>IDENTIFICATION</scope>
</reference>
<name>A0A1I7ZCV8_9BILA</name>
<protein>
    <submittedName>
        <fullName evidence="3">Uncharacterized protein</fullName>
    </submittedName>
</protein>
<keyword evidence="2" id="KW-1185">Reference proteome</keyword>
<feature type="region of interest" description="Disordered" evidence="1">
    <location>
        <begin position="45"/>
        <end position="80"/>
    </location>
</feature>
<dbReference type="Proteomes" id="UP000095287">
    <property type="component" value="Unplaced"/>
</dbReference>
<accession>A0A1I7ZCV8</accession>
<dbReference type="WBParaSite" id="L893_g24895.t1">
    <property type="protein sequence ID" value="L893_g24895.t1"/>
    <property type="gene ID" value="L893_g24895"/>
</dbReference>
<evidence type="ECO:0000256" key="1">
    <source>
        <dbReference type="SAM" id="MobiDB-lite"/>
    </source>
</evidence>
<evidence type="ECO:0000313" key="2">
    <source>
        <dbReference type="Proteomes" id="UP000095287"/>
    </source>
</evidence>
<evidence type="ECO:0000313" key="3">
    <source>
        <dbReference type="WBParaSite" id="L893_g24895.t1"/>
    </source>
</evidence>
<sequence length="132" mass="15218">MCYPSPPPRSQHRITVTINTPIFPGFVSQQFCWTLVERLLQPFNAGVAPDPEAHDGLDKPTQTQGPDRDDESLGMLDNLPRPTTYQILADEVEERSRVERFETHELQNRNIEMLLFATVTNRHLHTQRIRLA</sequence>
<dbReference type="AlphaFoldDB" id="A0A1I7ZCV8"/>
<organism evidence="2 3">
    <name type="scientific">Steinernema glaseri</name>
    <dbReference type="NCBI Taxonomy" id="37863"/>
    <lineage>
        <taxon>Eukaryota</taxon>
        <taxon>Metazoa</taxon>
        <taxon>Ecdysozoa</taxon>
        <taxon>Nematoda</taxon>
        <taxon>Chromadorea</taxon>
        <taxon>Rhabditida</taxon>
        <taxon>Tylenchina</taxon>
        <taxon>Panagrolaimomorpha</taxon>
        <taxon>Strongyloidoidea</taxon>
        <taxon>Steinernematidae</taxon>
        <taxon>Steinernema</taxon>
    </lineage>
</organism>